<name>A0A7C9PG88_9BURK</name>
<feature type="chain" id="PRO_5028814175" evidence="1">
    <location>
        <begin position="35"/>
        <end position="510"/>
    </location>
</feature>
<reference evidence="2 3" key="1">
    <citation type="submission" date="2020-02" db="EMBL/GenBank/DDBJ databases">
        <title>Ideonella bacterium strain TBM-1.</title>
        <authorList>
            <person name="Chen W.-M."/>
        </authorList>
    </citation>
    <scope>NUCLEOTIDE SEQUENCE [LARGE SCALE GENOMIC DNA]</scope>
    <source>
        <strain evidence="2 3">TBM-1</strain>
    </source>
</reference>
<dbReference type="EMBL" id="JAAGOH010000007">
    <property type="protein sequence ID" value="NDY91177.1"/>
    <property type="molecule type" value="Genomic_DNA"/>
</dbReference>
<protein>
    <submittedName>
        <fullName evidence="2">Uncharacterized protein</fullName>
    </submittedName>
</protein>
<gene>
    <name evidence="2" type="ORF">G3A44_08215</name>
</gene>
<keyword evidence="3" id="KW-1185">Reference proteome</keyword>
<dbReference type="SUPFAM" id="SSF50956">
    <property type="entry name" value="Thermostable phytase (3-phytase)"/>
    <property type="match status" value="1"/>
</dbReference>
<feature type="signal peptide" evidence="1">
    <location>
        <begin position="1"/>
        <end position="34"/>
    </location>
</feature>
<evidence type="ECO:0000313" key="3">
    <source>
        <dbReference type="Proteomes" id="UP000484255"/>
    </source>
</evidence>
<dbReference type="AlphaFoldDB" id="A0A7C9PG88"/>
<proteinExistence type="predicted"/>
<accession>A0A7C9PG88</accession>
<keyword evidence="1" id="KW-0732">Signal</keyword>
<evidence type="ECO:0000313" key="2">
    <source>
        <dbReference type="EMBL" id="NDY91177.1"/>
    </source>
</evidence>
<sequence>MSLRRALVPLSPALALFGSLGVLALLAAGGSAQAQTAPRLQSWGVQVSAADLVAQRVSLTVMDGQADAPVRSTTLVPLWEGQVPAVVTSAHEAMSATQQRRLGDAQLLYLKGGKIWRRDLRADAPQGAGQVGSLADACSLQLLGDRSLHGRSSLLLVRRKAGAADCTEPRRVALVASNDASTTAARTLSADRVLVEALRGSNGLLQHLLLWSSQTQTLSLHDLQLNWLADVAQGLTVPPTPLQVVSGSVSYYQDGTKLRRLTRTAQGGVWSGALATGTVKAAAARGGQLFYALSRSVYRVSPQGTPTLLATLTGSITDLRAGTSRLAVAVYAAGEVLWHGLPQSGGGAVRLLPAVAAPVQVLGLDGDSLYLAAGNAGLSVPWDDTSVHRAPLSGASPVKVVSGVGAVGLVQDPVRTLWQADRLAGLTYCVPWQVGQPCNIGTVRERRWGVSGSTLLGQIDQPASSGLGGGTYWADQPLVMPLYGGAGQQDLWLGHSGVAGSLQRITHHVP</sequence>
<evidence type="ECO:0000256" key="1">
    <source>
        <dbReference type="SAM" id="SignalP"/>
    </source>
</evidence>
<comment type="caution">
    <text evidence="2">The sequence shown here is derived from an EMBL/GenBank/DDBJ whole genome shotgun (WGS) entry which is preliminary data.</text>
</comment>
<dbReference type="Proteomes" id="UP000484255">
    <property type="component" value="Unassembled WGS sequence"/>
</dbReference>
<dbReference type="RefSeq" id="WP_163457027.1">
    <property type="nucleotide sequence ID" value="NZ_JAAGOH010000007.1"/>
</dbReference>
<organism evidence="2 3">
    <name type="scientific">Ideonella livida</name>
    <dbReference type="NCBI Taxonomy" id="2707176"/>
    <lineage>
        <taxon>Bacteria</taxon>
        <taxon>Pseudomonadati</taxon>
        <taxon>Pseudomonadota</taxon>
        <taxon>Betaproteobacteria</taxon>
        <taxon>Burkholderiales</taxon>
        <taxon>Sphaerotilaceae</taxon>
        <taxon>Ideonella</taxon>
    </lineage>
</organism>